<dbReference type="InterPro" id="IPR024072">
    <property type="entry name" value="DHFR-like_dom_sf"/>
</dbReference>
<dbReference type="AlphaFoldDB" id="A0A1A9I2T1"/>
<dbReference type="PROSITE" id="PS51330">
    <property type="entry name" value="DHFR_2"/>
    <property type="match status" value="1"/>
</dbReference>
<dbReference type="GO" id="GO:0008703">
    <property type="term" value="F:5-amino-6-(5-phosphoribosylamino)uracil reductase activity"/>
    <property type="evidence" value="ECO:0007669"/>
    <property type="project" value="InterPro"/>
</dbReference>
<protein>
    <submittedName>
        <fullName evidence="2">Riboflavin biosynthesis protein RibD</fullName>
    </submittedName>
</protein>
<keyword evidence="3" id="KW-1185">Reference proteome</keyword>
<feature type="domain" description="DHFR" evidence="1">
    <location>
        <begin position="1"/>
        <end position="177"/>
    </location>
</feature>
<dbReference type="EMBL" id="CP015772">
    <property type="protein sequence ID" value="ANH80884.1"/>
    <property type="molecule type" value="Genomic_DNA"/>
</dbReference>
<dbReference type="OrthoDB" id="195113at2"/>
<dbReference type="GO" id="GO:0004146">
    <property type="term" value="F:dihydrofolate reductase activity"/>
    <property type="evidence" value="ECO:0007669"/>
    <property type="project" value="InterPro"/>
</dbReference>
<evidence type="ECO:0000313" key="2">
    <source>
        <dbReference type="EMBL" id="ANH80884.1"/>
    </source>
</evidence>
<reference evidence="2 3" key="1">
    <citation type="submission" date="2016-05" db="EMBL/GenBank/DDBJ databases">
        <title>Niabella ginsenosidivorans BS26 whole genome sequencing.</title>
        <authorList>
            <person name="Im W.T."/>
            <person name="Siddiqi M.Z."/>
        </authorList>
    </citation>
    <scope>NUCLEOTIDE SEQUENCE [LARGE SCALE GENOMIC DNA]</scope>
    <source>
        <strain evidence="2 3">BS26</strain>
    </source>
</reference>
<dbReference type="Gene3D" id="3.40.430.10">
    <property type="entry name" value="Dihydrofolate Reductase, subunit A"/>
    <property type="match status" value="1"/>
</dbReference>
<dbReference type="PANTHER" id="PTHR38011">
    <property type="entry name" value="DIHYDROFOLATE REDUCTASE FAMILY PROTEIN (AFU_ORTHOLOGUE AFUA_8G06820)"/>
    <property type="match status" value="1"/>
</dbReference>
<evidence type="ECO:0000313" key="3">
    <source>
        <dbReference type="Proteomes" id="UP000077667"/>
    </source>
</evidence>
<dbReference type="Pfam" id="PF01872">
    <property type="entry name" value="RibD_C"/>
    <property type="match status" value="1"/>
</dbReference>
<proteinExistence type="predicted"/>
<dbReference type="Proteomes" id="UP000077667">
    <property type="component" value="Chromosome"/>
</dbReference>
<dbReference type="InterPro" id="IPR001796">
    <property type="entry name" value="DHFR_dom"/>
</dbReference>
<gene>
    <name evidence="2" type="ORF">A8C56_07740</name>
</gene>
<dbReference type="STRING" id="1176587.A8C56_07740"/>
<dbReference type="KEGG" id="nia:A8C56_07740"/>
<name>A0A1A9I2T1_9BACT</name>
<sequence>MRKIILSLAVSLDGYIAKPDGDVAWLKKVPNPDKLDYGFSEFYRTIDTTIMGNNTYKEILGFNIPFPFQDRQNFVISRAALPDAAFVHFTSDVDHLVKDLKSKKGKDIWLIGGGQINTLFLNKGFIDELLIRIVPVVIGAGLPLFANKPGETLFELIRTETFSTGVTQLTYRPLINT</sequence>
<organism evidence="2 3">
    <name type="scientific">Niabella ginsenosidivorans</name>
    <dbReference type="NCBI Taxonomy" id="1176587"/>
    <lineage>
        <taxon>Bacteria</taxon>
        <taxon>Pseudomonadati</taxon>
        <taxon>Bacteroidota</taxon>
        <taxon>Chitinophagia</taxon>
        <taxon>Chitinophagales</taxon>
        <taxon>Chitinophagaceae</taxon>
        <taxon>Niabella</taxon>
    </lineage>
</organism>
<dbReference type="InterPro" id="IPR002734">
    <property type="entry name" value="RibDG_C"/>
</dbReference>
<evidence type="ECO:0000259" key="1">
    <source>
        <dbReference type="PROSITE" id="PS51330"/>
    </source>
</evidence>
<dbReference type="GO" id="GO:0046654">
    <property type="term" value="P:tetrahydrofolate biosynthetic process"/>
    <property type="evidence" value="ECO:0007669"/>
    <property type="project" value="InterPro"/>
</dbReference>
<dbReference type="SUPFAM" id="SSF53597">
    <property type="entry name" value="Dihydrofolate reductase-like"/>
    <property type="match status" value="1"/>
</dbReference>
<dbReference type="InterPro" id="IPR050765">
    <property type="entry name" value="Riboflavin_Biosynth_HTPR"/>
</dbReference>
<dbReference type="GO" id="GO:0009231">
    <property type="term" value="P:riboflavin biosynthetic process"/>
    <property type="evidence" value="ECO:0007669"/>
    <property type="project" value="InterPro"/>
</dbReference>
<dbReference type="PANTHER" id="PTHR38011:SF11">
    <property type="entry name" value="2,5-DIAMINO-6-RIBOSYLAMINO-4(3H)-PYRIMIDINONE 5'-PHOSPHATE REDUCTASE"/>
    <property type="match status" value="1"/>
</dbReference>
<dbReference type="RefSeq" id="WP_067754141.1">
    <property type="nucleotide sequence ID" value="NZ_CP015772.1"/>
</dbReference>
<accession>A0A1A9I2T1</accession>